<organism evidence="3 4">
    <name type="scientific">Candidatus Rhabdochlamydia porcellionis</name>
    <dbReference type="NCBI Taxonomy" id="225148"/>
    <lineage>
        <taxon>Bacteria</taxon>
        <taxon>Pseudomonadati</taxon>
        <taxon>Chlamydiota</taxon>
        <taxon>Chlamydiia</taxon>
        <taxon>Parachlamydiales</taxon>
        <taxon>Candidatus Rhabdochlamydiaceae</taxon>
        <taxon>Candidatus Rhabdochlamydia</taxon>
    </lineage>
</organism>
<dbReference type="RefSeq" id="WP_194844728.1">
    <property type="nucleotide sequence ID" value="NZ_CP075585.1"/>
</dbReference>
<evidence type="ECO:0008006" key="5">
    <source>
        <dbReference type="Google" id="ProtNLM"/>
    </source>
</evidence>
<dbReference type="EMBL" id="CP075585">
    <property type="protein sequence ID" value="QZA59186.1"/>
    <property type="molecule type" value="Genomic_DNA"/>
</dbReference>
<keyword evidence="4" id="KW-1185">Reference proteome</keyword>
<feature type="region of interest" description="Disordered" evidence="1">
    <location>
        <begin position="71"/>
        <end position="96"/>
    </location>
</feature>
<evidence type="ECO:0000256" key="1">
    <source>
        <dbReference type="SAM" id="MobiDB-lite"/>
    </source>
</evidence>
<accession>A0ABX8Z4Y6</accession>
<feature type="signal peptide" evidence="2">
    <location>
        <begin position="1"/>
        <end position="21"/>
    </location>
</feature>
<evidence type="ECO:0000313" key="3">
    <source>
        <dbReference type="EMBL" id="QZA59186.1"/>
    </source>
</evidence>
<dbReference type="Proteomes" id="UP000822862">
    <property type="component" value="Chromosome"/>
</dbReference>
<proteinExistence type="predicted"/>
<feature type="chain" id="PRO_5045895225" description="RanBP2-type domain-containing protein" evidence="2">
    <location>
        <begin position="22"/>
        <end position="157"/>
    </location>
</feature>
<evidence type="ECO:0000313" key="4">
    <source>
        <dbReference type="Proteomes" id="UP000822862"/>
    </source>
</evidence>
<name>A0ABX8Z4Y6_9BACT</name>
<gene>
    <name evidence="3" type="ORF">RHAB15C_0001071</name>
</gene>
<reference evidence="3 4" key="2">
    <citation type="submission" date="2021-05" db="EMBL/GenBank/DDBJ databases">
        <title>Ecology and evolution of chlamydial symbionts of arthropods.</title>
        <authorList>
            <person name="Halter T."/>
            <person name="Sixt B.S."/>
            <person name="Toenshoff E.R."/>
            <person name="Koestlbacher S."/>
            <person name="Schulz F."/>
            <person name="Kostanjsek R."/>
            <person name="Collingro A."/>
            <person name="Hendrickx F."/>
            <person name="Horn M."/>
        </authorList>
    </citation>
    <scope>NUCLEOTIDE SEQUENCE [LARGE SCALE GENOMIC DNA]</scope>
    <source>
        <strain evidence="3 4">15C</strain>
    </source>
</reference>
<keyword evidence="2" id="KW-0732">Signal</keyword>
<reference evidence="3 4" key="1">
    <citation type="submission" date="2020-01" db="EMBL/GenBank/DDBJ databases">
        <authorList>
            <person name="Sixt B."/>
            <person name="Schulz F."/>
            <person name="Kostanjsek R."/>
            <person name="Koestlbacher S."/>
            <person name="Collingro A."/>
            <person name="Toenshoff E."/>
            <person name="Horn M."/>
        </authorList>
    </citation>
    <scope>NUCLEOTIDE SEQUENCE [LARGE SCALE GENOMIC DNA]</scope>
    <source>
        <strain evidence="3 4">15C</strain>
    </source>
</reference>
<sequence>MKNLLKLFGLSIVLSIAGLNALEASSEKIYVDSEDITFEDGIIYLHLENGASKPVTAVYSDEKGVYVLDQNDPLDQSTEPEAVCTQDNQDESDQPAEQEFLYAQDDQVALDQASKEEALCTQNAYRKFVADYECSNCSCINPSYRKTCKDCGAIIIH</sequence>
<evidence type="ECO:0000256" key="2">
    <source>
        <dbReference type="SAM" id="SignalP"/>
    </source>
</evidence>
<protein>
    <recommendedName>
        <fullName evidence="5">RanBP2-type domain-containing protein</fullName>
    </recommendedName>
</protein>